<reference evidence="1" key="1">
    <citation type="submission" date="2019-12" db="EMBL/GenBank/DDBJ databases">
        <title>An insight into the sialome of adult female Ixodes ricinus ticks feeding for 6 days.</title>
        <authorList>
            <person name="Perner J."/>
            <person name="Ribeiro J.M.C."/>
        </authorList>
    </citation>
    <scope>NUCLEOTIDE SEQUENCE</scope>
    <source>
        <strain evidence="1">Semi-engorged</strain>
        <tissue evidence="1">Salivary glands</tissue>
    </source>
</reference>
<evidence type="ECO:0000313" key="1">
    <source>
        <dbReference type="EMBL" id="MXU84123.1"/>
    </source>
</evidence>
<proteinExistence type="predicted"/>
<dbReference type="AlphaFoldDB" id="A0A6B0UD26"/>
<name>A0A6B0UD26_IXORI</name>
<organism evidence="1">
    <name type="scientific">Ixodes ricinus</name>
    <name type="common">Common tick</name>
    <name type="synonym">Acarus ricinus</name>
    <dbReference type="NCBI Taxonomy" id="34613"/>
    <lineage>
        <taxon>Eukaryota</taxon>
        <taxon>Metazoa</taxon>
        <taxon>Ecdysozoa</taxon>
        <taxon>Arthropoda</taxon>
        <taxon>Chelicerata</taxon>
        <taxon>Arachnida</taxon>
        <taxon>Acari</taxon>
        <taxon>Parasitiformes</taxon>
        <taxon>Ixodida</taxon>
        <taxon>Ixodoidea</taxon>
        <taxon>Ixodidae</taxon>
        <taxon>Ixodinae</taxon>
        <taxon>Ixodes</taxon>
    </lineage>
</organism>
<accession>A0A6B0UD26</accession>
<protein>
    <submittedName>
        <fullName evidence="1">Putative secreted protein</fullName>
    </submittedName>
</protein>
<sequence length="79" mass="9761">MLGARWRVHVSSIPWLQLCMSTDIYKWWDPIQNYSEQNSKKWHSLRKVGWDLFKRTMRRRMQREVCERLKGRRSPSPEL</sequence>
<dbReference type="EMBL" id="GIFC01002040">
    <property type="protein sequence ID" value="MXU84123.1"/>
    <property type="molecule type" value="Transcribed_RNA"/>
</dbReference>